<dbReference type="NCBIfam" id="NF033504">
    <property type="entry name" value="Ni_dep_LarA"/>
    <property type="match status" value="1"/>
</dbReference>
<organism evidence="3">
    <name type="scientific">Caldilineaceae bacterium SB0664_bin_27</name>
    <dbReference type="NCBI Taxonomy" id="2605260"/>
    <lineage>
        <taxon>Bacteria</taxon>
        <taxon>Bacillati</taxon>
        <taxon>Chloroflexota</taxon>
        <taxon>Caldilineae</taxon>
        <taxon>Caldilineales</taxon>
        <taxon>Caldilineaceae</taxon>
    </lineage>
</organism>
<dbReference type="EMBL" id="VXRG01000066">
    <property type="protein sequence ID" value="MXY93286.1"/>
    <property type="molecule type" value="Genomic_DNA"/>
</dbReference>
<protein>
    <submittedName>
        <fullName evidence="3">Nickel-dependent lactate racemase</fullName>
    </submittedName>
</protein>
<reference evidence="3" key="1">
    <citation type="submission" date="2019-09" db="EMBL/GenBank/DDBJ databases">
        <title>Characterisation of the sponge microbiome using genome-centric metagenomics.</title>
        <authorList>
            <person name="Engelberts J.P."/>
            <person name="Robbins S.J."/>
            <person name="De Goeij J.M."/>
            <person name="Aranda M."/>
            <person name="Bell S.C."/>
            <person name="Webster N.S."/>
        </authorList>
    </citation>
    <scope>NUCLEOTIDE SEQUENCE</scope>
    <source>
        <strain evidence="3">SB0664_bin_27</strain>
    </source>
</reference>
<sequence>MQIHLQYGQDGLTAELPTENATIIRPRFVEGLPDEQAAFREAVRQPNGARPLGEAVSAHERVAIVIADGTRPLPSDRLLPWILAELAHVPEENVTIVVGTGTHRPNTAEELEQIVGKTVYRRLRVINHNAYEEESMAVVRPGQNGRGPLMMNREYADADRRILVGFIEPHFMAGFSGGYKAVFPGVADLASIMHYHRAEMIGHPQSKWGVLEGNPTQQQIRSNGSALPVDFLVNVTLNHERQITRFFCGDVIVAHEEGCLYAKETAMAAVDRSFPLVITTNSGFPLDQNLYQSVKGMCAAAEIIEDDGEMIVAARCNDGFPAHGNFTKLLYEHSSPQAMLETIFRPGFHMLDQWQVQKFAEVALRAQVAIYSELEPDAVSRAGLTPVADLNEHISTAVANLGAGAPVAVLPEGPMTIPYLV</sequence>
<dbReference type="InterPro" id="IPR048068">
    <property type="entry name" value="LarA-like"/>
</dbReference>
<dbReference type="PANTHER" id="PTHR33171">
    <property type="entry name" value="LAR_N DOMAIN-CONTAINING PROTEIN"/>
    <property type="match status" value="1"/>
</dbReference>
<dbReference type="Gene3D" id="3.90.226.30">
    <property type="match status" value="1"/>
</dbReference>
<comment type="caution">
    <text evidence="3">The sequence shown here is derived from an EMBL/GenBank/DDBJ whole genome shotgun (WGS) entry which is preliminary data.</text>
</comment>
<evidence type="ECO:0000313" key="3">
    <source>
        <dbReference type="EMBL" id="MXY93286.1"/>
    </source>
</evidence>
<name>A0A6B0YQG9_9CHLR</name>
<dbReference type="PANTHER" id="PTHR33171:SF17">
    <property type="entry name" value="LARA-LIKE N-TERMINAL DOMAIN-CONTAINING PROTEIN"/>
    <property type="match status" value="1"/>
</dbReference>
<feature type="domain" description="LarA-like N-terminal" evidence="1">
    <location>
        <begin position="7"/>
        <end position="209"/>
    </location>
</feature>
<dbReference type="InterPro" id="IPR047926">
    <property type="entry name" value="Ni_dep_LarA"/>
</dbReference>
<dbReference type="InterPro" id="IPR018657">
    <property type="entry name" value="LarA-like_N"/>
</dbReference>
<dbReference type="Pfam" id="PF09861">
    <property type="entry name" value="Lar_N"/>
    <property type="match status" value="1"/>
</dbReference>
<dbReference type="AlphaFoldDB" id="A0A6B0YQG9"/>
<gene>
    <name evidence="3" type="primary">larA</name>
    <name evidence="3" type="ORF">F4Y42_07545</name>
</gene>
<feature type="domain" description="Lactate racemase C-terminal" evidence="2">
    <location>
        <begin position="276"/>
        <end position="413"/>
    </location>
</feature>
<evidence type="ECO:0000259" key="2">
    <source>
        <dbReference type="Pfam" id="PF21113"/>
    </source>
</evidence>
<dbReference type="GO" id="GO:0050043">
    <property type="term" value="F:lactate racemase activity"/>
    <property type="evidence" value="ECO:0007669"/>
    <property type="project" value="InterPro"/>
</dbReference>
<dbReference type="InterPro" id="IPR043166">
    <property type="entry name" value="LarA-like_C"/>
</dbReference>
<dbReference type="InterPro" id="IPR048520">
    <property type="entry name" value="LarA_C"/>
</dbReference>
<proteinExistence type="predicted"/>
<dbReference type="Gene3D" id="3.40.50.11440">
    <property type="match status" value="1"/>
</dbReference>
<accession>A0A6B0YQG9</accession>
<dbReference type="Pfam" id="PF21113">
    <property type="entry name" value="LarA_C"/>
    <property type="match status" value="1"/>
</dbReference>
<evidence type="ECO:0000259" key="1">
    <source>
        <dbReference type="Pfam" id="PF09861"/>
    </source>
</evidence>